<comment type="similarity">
    <text evidence="3">Belongs to the nucleoporin GLFG family.</text>
</comment>
<feature type="compositionally biased region" description="Basic and acidic residues" evidence="12">
    <location>
        <begin position="779"/>
        <end position="795"/>
    </location>
</feature>
<proteinExistence type="inferred from homology"/>
<feature type="region of interest" description="Disordered" evidence="12">
    <location>
        <begin position="1011"/>
        <end position="1032"/>
    </location>
</feature>
<evidence type="ECO:0000256" key="5">
    <source>
        <dbReference type="ARBA" id="ARBA00022448"/>
    </source>
</evidence>
<feature type="compositionally biased region" description="Polar residues" evidence="12">
    <location>
        <begin position="68"/>
        <end position="104"/>
    </location>
</feature>
<feature type="compositionally biased region" description="Polar residues" evidence="12">
    <location>
        <begin position="796"/>
        <end position="810"/>
    </location>
</feature>
<dbReference type="GO" id="GO:0003723">
    <property type="term" value="F:RNA binding"/>
    <property type="evidence" value="ECO:0007669"/>
    <property type="project" value="TreeGrafter"/>
</dbReference>
<evidence type="ECO:0000313" key="14">
    <source>
        <dbReference type="EMBL" id="CAI5445511.1"/>
    </source>
</evidence>
<feature type="region of interest" description="Disordered" evidence="12">
    <location>
        <begin position="352"/>
        <end position="376"/>
    </location>
</feature>
<keyword evidence="8" id="KW-0653">Protein transport</keyword>
<dbReference type="GO" id="GO:0008139">
    <property type="term" value="F:nuclear localization sequence binding"/>
    <property type="evidence" value="ECO:0007669"/>
    <property type="project" value="TreeGrafter"/>
</dbReference>
<dbReference type="GO" id="GO:0017056">
    <property type="term" value="F:structural constituent of nuclear pore"/>
    <property type="evidence" value="ECO:0007669"/>
    <property type="project" value="InterPro"/>
</dbReference>
<feature type="compositionally biased region" description="Low complexity" evidence="12">
    <location>
        <begin position="297"/>
        <end position="311"/>
    </location>
</feature>
<evidence type="ECO:0000313" key="15">
    <source>
        <dbReference type="Proteomes" id="UP001152747"/>
    </source>
</evidence>
<dbReference type="FunFam" id="1.10.10.2360:FF:000001">
    <property type="entry name" value="Nuclear pore complex protein Nup98-Nup96"/>
    <property type="match status" value="1"/>
</dbReference>
<dbReference type="Proteomes" id="UP001152747">
    <property type="component" value="Unassembled WGS sequence"/>
</dbReference>
<dbReference type="PANTHER" id="PTHR23198:SF6">
    <property type="entry name" value="NUCLEAR PORE COMPLEX PROTEIN NUP98-NUP96"/>
    <property type="match status" value="1"/>
</dbReference>
<dbReference type="GO" id="GO:0044614">
    <property type="term" value="C:nuclear pore cytoplasmic filaments"/>
    <property type="evidence" value="ECO:0007669"/>
    <property type="project" value="TreeGrafter"/>
</dbReference>
<dbReference type="PROSITE" id="PS51434">
    <property type="entry name" value="NUP_C"/>
    <property type="match status" value="1"/>
</dbReference>
<dbReference type="PANTHER" id="PTHR23198">
    <property type="entry name" value="NUCLEOPORIN"/>
    <property type="match status" value="1"/>
</dbReference>
<evidence type="ECO:0000256" key="2">
    <source>
        <dbReference type="ARBA" id="ARBA00004620"/>
    </source>
</evidence>
<keyword evidence="15" id="KW-1185">Reference proteome</keyword>
<dbReference type="GO" id="GO:0034398">
    <property type="term" value="P:telomere tethering at nuclear periphery"/>
    <property type="evidence" value="ECO:0007669"/>
    <property type="project" value="TreeGrafter"/>
</dbReference>
<evidence type="ECO:0000259" key="13">
    <source>
        <dbReference type="PROSITE" id="PS51434"/>
    </source>
</evidence>
<keyword evidence="10" id="KW-0906">Nuclear pore complex</keyword>
<name>A0A9P1N2K7_9PELO</name>
<keyword evidence="6" id="KW-0068">Autocatalytic cleavage</keyword>
<evidence type="ECO:0000256" key="4">
    <source>
        <dbReference type="ARBA" id="ARBA00013472"/>
    </source>
</evidence>
<keyword evidence="9" id="KW-0811">Translocation</keyword>
<dbReference type="FunFam" id="3.30.1610.10:FF:000002">
    <property type="entry name" value="nuclear pore complex protein NUP98A"/>
    <property type="match status" value="1"/>
</dbReference>
<feature type="region of interest" description="Disordered" evidence="12">
    <location>
        <begin position="292"/>
        <end position="335"/>
    </location>
</feature>
<dbReference type="GO" id="GO:0006405">
    <property type="term" value="P:RNA export from nucleus"/>
    <property type="evidence" value="ECO:0007669"/>
    <property type="project" value="TreeGrafter"/>
</dbReference>
<evidence type="ECO:0000256" key="10">
    <source>
        <dbReference type="ARBA" id="ARBA00023132"/>
    </source>
</evidence>
<dbReference type="InterPro" id="IPR021967">
    <property type="entry name" value="Nup98_C"/>
</dbReference>
<dbReference type="GO" id="GO:0000973">
    <property type="term" value="P:post-transcriptional tethering of RNA polymerase II gene DNA at nuclear periphery"/>
    <property type="evidence" value="ECO:0007669"/>
    <property type="project" value="TreeGrafter"/>
</dbReference>
<dbReference type="SUPFAM" id="SSF82215">
    <property type="entry name" value="C-terminal autoproteolytic domain of nucleoporin nup98"/>
    <property type="match status" value="1"/>
</dbReference>
<dbReference type="Pfam" id="PF13634">
    <property type="entry name" value="Nucleoporin_FG"/>
    <property type="match status" value="3"/>
</dbReference>
<feature type="compositionally biased region" description="Low complexity" evidence="12">
    <location>
        <begin position="318"/>
        <end position="330"/>
    </location>
</feature>
<feature type="region of interest" description="Disordered" evidence="12">
    <location>
        <begin position="174"/>
        <end position="196"/>
    </location>
</feature>
<keyword evidence="11" id="KW-0539">Nucleus</keyword>
<evidence type="ECO:0000256" key="7">
    <source>
        <dbReference type="ARBA" id="ARBA00022816"/>
    </source>
</evidence>
<feature type="compositionally biased region" description="Polar residues" evidence="12">
    <location>
        <begin position="1011"/>
        <end position="1027"/>
    </location>
</feature>
<feature type="region of interest" description="Disordered" evidence="12">
    <location>
        <begin position="761"/>
        <end position="810"/>
    </location>
</feature>
<keyword evidence="5" id="KW-0813">Transport</keyword>
<accession>A0A9P1N2K7</accession>
<dbReference type="GO" id="GO:0051028">
    <property type="term" value="P:mRNA transport"/>
    <property type="evidence" value="ECO:0007669"/>
    <property type="project" value="UniProtKB-KW"/>
</dbReference>
<feature type="compositionally biased region" description="Polar residues" evidence="12">
    <location>
        <begin position="121"/>
        <end position="131"/>
    </location>
</feature>
<evidence type="ECO:0000256" key="6">
    <source>
        <dbReference type="ARBA" id="ARBA00022813"/>
    </source>
</evidence>
<evidence type="ECO:0000256" key="8">
    <source>
        <dbReference type="ARBA" id="ARBA00022927"/>
    </source>
</evidence>
<gene>
    <name evidence="14" type="ORF">CAMP_LOCUS8148</name>
</gene>
<keyword evidence="7" id="KW-0509">mRNA transport</keyword>
<dbReference type="Gene3D" id="1.10.10.2360">
    <property type="match status" value="1"/>
</dbReference>
<feature type="region of interest" description="Disordered" evidence="12">
    <location>
        <begin position="648"/>
        <end position="682"/>
    </location>
</feature>
<organism evidence="14 15">
    <name type="scientific">Caenorhabditis angaria</name>
    <dbReference type="NCBI Taxonomy" id="860376"/>
    <lineage>
        <taxon>Eukaryota</taxon>
        <taxon>Metazoa</taxon>
        <taxon>Ecdysozoa</taxon>
        <taxon>Nematoda</taxon>
        <taxon>Chromadorea</taxon>
        <taxon>Rhabditida</taxon>
        <taxon>Rhabditina</taxon>
        <taxon>Rhabditomorpha</taxon>
        <taxon>Rhabditoidea</taxon>
        <taxon>Rhabditidae</taxon>
        <taxon>Peloderinae</taxon>
        <taxon>Caenorhabditis</taxon>
    </lineage>
</organism>
<dbReference type="EMBL" id="CANHGI010000003">
    <property type="protein sequence ID" value="CAI5445511.1"/>
    <property type="molecule type" value="Genomic_DNA"/>
</dbReference>
<comment type="subcellular location">
    <subcellularLocation>
        <location evidence="2">Nucleus membrane</location>
        <topology evidence="2">Peripheral membrane protein</topology>
        <orientation evidence="2">Nucleoplasmic side</orientation>
    </subcellularLocation>
    <subcellularLocation>
        <location evidence="1">Nucleus</location>
        <location evidence="1">Nuclear pore complex</location>
    </subcellularLocation>
</comment>
<dbReference type="InterPro" id="IPR025574">
    <property type="entry name" value="Nucleoporin_FG_rpt"/>
</dbReference>
<sequence>METKTRISSFINRNKKITFPTRKQSPTLSFTPTSNQLLNNFFYREMFGQNKPFGSSTFGSSSTGGSSLFGNTQNNKPSIFGQPTNQQNTTGSSLFGGANQQKPAGSSLFGGAANQQQQQQSTSLFGSPQTQNSGGGGLFGNNSSANKTSIFGASNTNTTSSLFGSSSNNNAGNTGGGLFGSTNTSSNTGSSMFGASQQVSGTTIKFEPPIASDTMVRNGSTQNISTKHMCITAMSKYESKSIEELRIEDYMANRKTAGTGTTTGGGLFGASTTTTNTGGGGLFGNSSTPQKSIFGQSTSNNSFGAASGSGTQTNSLFGSSNTNNTTQGTSLFGNKPATTGGLFGTSTTSTFGNAQPQQQQNSLFGGSTTQNTGGGLFGQTAQPQQQNSLFGGNTSNTTGGGLFGNAAAQPAQNTGFSFGGSNATTNAFGQSTTGATTGGIFGNTQNTSATGSNLFGAKPATTSFGGFGTNTTQQTGAFGQNTANTSGGLFGNNAAKPGGLFGTTQTTNAGGGLFGGTQNTTGGGLFGGNNTATGNTLGFGQQQQQGGLLAQPAQQVLAQPQVAPIPVIGVTADVLQMQANMKLLQSQLVNAPYGDSTLLKYVTSPKNEETADGSAQRQLRFLAAKKSAGEKSSFLTAPISKVMSDLSPAATKTTTQSPGITRDLNYTSRETPPTLGKGLRTTTGINGGVGALNSSIVNKTMDSVLDASLNGSTNRLGVRGSVKKSNLKQLDMSVLADLSKYSQNGSFANDSDALPILREKTTNVQSPQSDPVQAVVQRQQDREKQPPILDLDKSVDQTSNSISTTSVLQTTHTVQPQKSVAGVKLTKPDYYTIPSMSEMSKMVKNGRIILENGLTIGRSSYGSVFWPGKIELSDVCFDEIVIFRHREVTVYPNEDEKPEQGEGLNKPAEVTLERIWYTDKKTKTEVRDVVKLAEIGWREHLERQTIRMGAVFKDFRAETGSWVFRVEHFSKYGLADDEEPMDIAPPPSQQPSAPLGAINLNTSIHDVQNQVQRQKVTKSPISANKSSNKQKRMEQHEYAIEVRRVPAAEPLSVATNIIQRGLGGGERNESENDYLEINETSIEYQEDGERPEKKPKIEILSDLEYESSRYLKAMLNVKNKMPNCVDPKNRFDGGKIEEKDLIGFGKSRFIDLGIAHGRSCRVGWSEMSWMCCSGQPKDNQILLCEVERGIEMNEEIVRNMLEANIETSESREETSRIVYYRGNGAKQLIEKYIGIAKTAGRERELAVWKLCAALFPQEREEGWQFERGEQVGEWLKNEAAKHAPILPAKSTPSAQIFHQLSIGNLEKAFEIASKNDFLNLAASLYSHSICPETTQFSFKQQIELWKKEESLHLLDANTLKCYLLLSGVSFLKWSLNGKQFEVNCLADLHWTQAFGCHVWYLRNWKGLDEAYQGYLEDVRDKRAASNRGDLLGELLKLCCEPQHSMEIVLDSASQFSSNSLPHDYSLIWHVWSVLRSVGYRTMEKSAETRMTRCYAAQLEKNLRLAKFAVFVLQHLENNEERETSIRSLLERISNFQDLPLFDVISRDFDVSKKWIADAQFVFAKNKGNISELFELAIKSENLPEIQKLFVEEIAPNAVVSSDLDTLRIACKMLENLEPKIVEWGANGRIFVDYCNLMDLIANEEDCGEQLEEVLANIEDRLHAPNFKNTVQKLALQSIVRELFEYRQHQQLGNELEWIKMLGNRQLHKIFRDTQLLQIDRYTIEYD</sequence>
<evidence type="ECO:0000256" key="1">
    <source>
        <dbReference type="ARBA" id="ARBA00004567"/>
    </source>
</evidence>
<dbReference type="GO" id="GO:0031965">
    <property type="term" value="C:nuclear membrane"/>
    <property type="evidence" value="ECO:0007669"/>
    <property type="project" value="UniProtKB-SubCell"/>
</dbReference>
<protein>
    <recommendedName>
        <fullName evidence="4">Nuclear pore complex protein Nup98-Nup96</fullName>
    </recommendedName>
</protein>
<dbReference type="Pfam" id="PF12110">
    <property type="entry name" value="Nup96"/>
    <property type="match status" value="1"/>
</dbReference>
<dbReference type="InterPro" id="IPR037665">
    <property type="entry name" value="Nucleoporin_S59-like"/>
</dbReference>
<dbReference type="GO" id="GO:0003006">
    <property type="term" value="P:developmental process involved in reproduction"/>
    <property type="evidence" value="ECO:0007669"/>
    <property type="project" value="UniProtKB-ARBA"/>
</dbReference>
<feature type="region of interest" description="Disordered" evidence="12">
    <location>
        <begin position="54"/>
        <end position="142"/>
    </location>
</feature>
<evidence type="ECO:0000256" key="12">
    <source>
        <dbReference type="SAM" id="MobiDB-lite"/>
    </source>
</evidence>
<feature type="compositionally biased region" description="Low complexity" evidence="12">
    <location>
        <begin position="180"/>
        <end position="191"/>
    </location>
</feature>
<feature type="domain" description="Peptidase S59" evidence="13">
    <location>
        <begin position="827"/>
        <end position="969"/>
    </location>
</feature>
<evidence type="ECO:0000256" key="9">
    <source>
        <dbReference type="ARBA" id="ARBA00023010"/>
    </source>
</evidence>
<dbReference type="OrthoDB" id="3797628at2759"/>
<dbReference type="GO" id="GO:0006606">
    <property type="term" value="P:protein import into nucleus"/>
    <property type="evidence" value="ECO:0007669"/>
    <property type="project" value="TreeGrafter"/>
</dbReference>
<reference evidence="14" key="1">
    <citation type="submission" date="2022-11" db="EMBL/GenBank/DDBJ databases">
        <authorList>
            <person name="Kikuchi T."/>
        </authorList>
    </citation>
    <scope>NUCLEOTIDE SEQUENCE</scope>
    <source>
        <strain evidence="14">PS1010</strain>
    </source>
</reference>
<feature type="compositionally biased region" description="Polar residues" evidence="12">
    <location>
        <begin position="650"/>
        <end position="671"/>
    </location>
</feature>
<dbReference type="InterPro" id="IPR036903">
    <property type="entry name" value="Nup98_auto-Pept-S59_dom_sf"/>
</dbReference>
<dbReference type="Gene3D" id="3.30.1610.10">
    <property type="entry name" value="Peptidase S59, nucleoporin"/>
    <property type="match status" value="1"/>
</dbReference>
<comment type="caution">
    <text evidence="14">The sequence shown here is derived from an EMBL/GenBank/DDBJ whole genome shotgun (WGS) entry which is preliminary data.</text>
</comment>
<dbReference type="Pfam" id="PF04096">
    <property type="entry name" value="Nucleoporin2"/>
    <property type="match status" value="1"/>
</dbReference>
<feature type="compositionally biased region" description="Polar residues" evidence="12">
    <location>
        <begin position="353"/>
        <end position="371"/>
    </location>
</feature>
<dbReference type="Gene3D" id="1.25.40.690">
    <property type="match status" value="1"/>
</dbReference>
<feature type="compositionally biased region" description="Polar residues" evidence="12">
    <location>
        <begin position="762"/>
        <end position="771"/>
    </location>
</feature>
<dbReference type="InterPro" id="IPR007230">
    <property type="entry name" value="Nup98_auto-Pept-S59_dom"/>
</dbReference>
<evidence type="ECO:0000256" key="3">
    <source>
        <dbReference type="ARBA" id="ARBA00008926"/>
    </source>
</evidence>
<feature type="compositionally biased region" description="Low complexity" evidence="12">
    <location>
        <begin position="54"/>
        <end position="66"/>
    </location>
</feature>
<dbReference type="Pfam" id="PF21240">
    <property type="entry name" value="Nup98_GLEBS"/>
    <property type="match status" value="1"/>
</dbReference>
<evidence type="ECO:0000256" key="11">
    <source>
        <dbReference type="ARBA" id="ARBA00023242"/>
    </source>
</evidence>